<dbReference type="EMBL" id="MPUH01000042">
    <property type="protein sequence ID" value="OMJ93456.1"/>
    <property type="molecule type" value="Genomic_DNA"/>
</dbReference>
<dbReference type="Pfam" id="PF03332">
    <property type="entry name" value="PMM"/>
    <property type="match status" value="1"/>
</dbReference>
<comment type="similarity">
    <text evidence="3 13">Belongs to the eukaryotic PMM family.</text>
</comment>
<feature type="active site" description="Proton donor/acceptor" evidence="10">
    <location>
        <position position="11"/>
    </location>
</feature>
<evidence type="ECO:0000256" key="4">
    <source>
        <dbReference type="ARBA" id="ARBA00011738"/>
    </source>
</evidence>
<feature type="active site" description="Nucleophile" evidence="10">
    <location>
        <position position="9"/>
    </location>
</feature>
<evidence type="ECO:0000256" key="6">
    <source>
        <dbReference type="ARBA" id="ARBA00022490"/>
    </source>
</evidence>
<reference evidence="14 15" key="1">
    <citation type="submission" date="2016-11" db="EMBL/GenBank/DDBJ databases">
        <title>The macronuclear genome of Stentor coeruleus: a giant cell with tiny introns.</title>
        <authorList>
            <person name="Slabodnick M."/>
            <person name="Ruby J.G."/>
            <person name="Reiff S.B."/>
            <person name="Swart E.C."/>
            <person name="Gosai S."/>
            <person name="Prabakaran S."/>
            <person name="Witkowska E."/>
            <person name="Larue G.E."/>
            <person name="Fisher S."/>
            <person name="Freeman R.M."/>
            <person name="Gunawardena J."/>
            <person name="Chu W."/>
            <person name="Stover N.A."/>
            <person name="Gregory B.D."/>
            <person name="Nowacki M."/>
            <person name="Derisi J."/>
            <person name="Roy S.W."/>
            <person name="Marshall W.F."/>
            <person name="Sood P."/>
        </authorList>
    </citation>
    <scope>NUCLEOTIDE SEQUENCE [LARGE SCALE GENOMIC DNA]</scope>
    <source>
        <strain evidence="14">WM001</strain>
    </source>
</reference>
<dbReference type="PANTHER" id="PTHR10466">
    <property type="entry name" value="PHOSPHOMANNOMUTASE"/>
    <property type="match status" value="1"/>
</dbReference>
<dbReference type="GO" id="GO:0005829">
    <property type="term" value="C:cytosol"/>
    <property type="evidence" value="ECO:0007669"/>
    <property type="project" value="TreeGrafter"/>
</dbReference>
<dbReference type="UniPathway" id="UPA00126">
    <property type="reaction ID" value="UER00424"/>
</dbReference>
<name>A0A1R2CWT6_9CILI</name>
<dbReference type="GO" id="GO:0046872">
    <property type="term" value="F:metal ion binding"/>
    <property type="evidence" value="ECO:0007669"/>
    <property type="project" value="UniProtKB-KW"/>
</dbReference>
<keyword evidence="6 13" id="KW-0963">Cytoplasm</keyword>
<keyword evidence="8 12" id="KW-0460">Magnesium</keyword>
<dbReference type="FunFam" id="3.30.1240.20:FF:000001">
    <property type="entry name" value="Phosphomannomutase"/>
    <property type="match status" value="1"/>
</dbReference>
<sequence>MENTILLFDVDGTLTASRQEITKEMKAFMLNLCDKVSVGLVGGSDFIKIREQVGQEIIDRVNYVFAENGCVALQKGQVFFEESISSEVGEEVLKRLINFALRYIADIDIPIKRGTFIEYRKGMLNLSPIGRNCSQEERNQFVVWDQEGKIREKFVQALRENFGDTCLQFSIGGQISIDVFPRGWDKTHCLKFLDKYQTVHFYGDRTDPGGNDHEIYASERTVGHKVTSPEDTRAQVSSLVS</sequence>
<dbReference type="PANTHER" id="PTHR10466:SF0">
    <property type="entry name" value="PHOSPHOMANNOMUTASE"/>
    <property type="match status" value="1"/>
</dbReference>
<dbReference type="AlphaFoldDB" id="A0A1R2CWT6"/>
<keyword evidence="9 13" id="KW-0413">Isomerase</keyword>
<comment type="subunit">
    <text evidence="4 13">Homodimer.</text>
</comment>
<dbReference type="InterPro" id="IPR023214">
    <property type="entry name" value="HAD_sf"/>
</dbReference>
<dbReference type="GO" id="GO:0006487">
    <property type="term" value="P:protein N-linked glycosylation"/>
    <property type="evidence" value="ECO:0007669"/>
    <property type="project" value="TreeGrafter"/>
</dbReference>
<evidence type="ECO:0000313" key="15">
    <source>
        <dbReference type="Proteomes" id="UP000187209"/>
    </source>
</evidence>
<feature type="binding site" evidence="11">
    <location>
        <position position="120"/>
    </location>
    <ligand>
        <name>alpha-D-mannose 1-phosphate</name>
        <dbReference type="ChEBI" id="CHEBI:58409"/>
    </ligand>
</feature>
<evidence type="ECO:0000256" key="5">
    <source>
        <dbReference type="ARBA" id="ARBA00012730"/>
    </source>
</evidence>
<evidence type="ECO:0000256" key="7">
    <source>
        <dbReference type="ARBA" id="ARBA00022723"/>
    </source>
</evidence>
<comment type="subcellular location">
    <subcellularLocation>
        <location evidence="1 13">Cytoplasm</location>
    </subcellularLocation>
</comment>
<proteinExistence type="inferred from homology"/>
<dbReference type="SFLD" id="SFLDS00003">
    <property type="entry name" value="Haloacid_Dehalogenase"/>
    <property type="match status" value="1"/>
</dbReference>
<dbReference type="SFLD" id="SFLDG01143">
    <property type="entry name" value="C2.B.3:_Phosphomannomutase_Lik"/>
    <property type="match status" value="1"/>
</dbReference>
<dbReference type="SUPFAM" id="SSF56784">
    <property type="entry name" value="HAD-like"/>
    <property type="match status" value="1"/>
</dbReference>
<feature type="binding site" evidence="11">
    <location>
        <position position="176"/>
    </location>
    <ligand>
        <name>alpha-D-mannose 1-phosphate</name>
        <dbReference type="ChEBI" id="CHEBI:58409"/>
    </ligand>
</feature>
<dbReference type="Gene3D" id="3.30.1240.20">
    <property type="match status" value="1"/>
</dbReference>
<comment type="pathway">
    <text evidence="2 13">Nucleotide-sugar biosynthesis; GDP-alpha-D-mannose biosynthesis; alpha-D-mannose 1-phosphate from D-fructose 6-phosphate: step 2/2.</text>
</comment>
<dbReference type="InterPro" id="IPR005002">
    <property type="entry name" value="PMM"/>
</dbReference>
<dbReference type="OrthoDB" id="10264771at2759"/>
<keyword evidence="7 12" id="KW-0479">Metal-binding</keyword>
<comment type="function">
    <text evidence="13">Involved in the synthesis of the GDP-mannose and dolichol-phosphate-mannose required for a number of critical mannosyl transfer reactions.</text>
</comment>
<comment type="cofactor">
    <cofactor evidence="12">
        <name>Mg(2+)</name>
        <dbReference type="ChEBI" id="CHEBI:18420"/>
    </cofactor>
</comment>
<evidence type="ECO:0000256" key="12">
    <source>
        <dbReference type="PIRSR" id="PIRSR605002-3"/>
    </source>
</evidence>
<keyword evidence="15" id="KW-1185">Reference proteome</keyword>
<feature type="binding site" evidence="12">
    <location>
        <position position="216"/>
    </location>
    <ligand>
        <name>Mg(2+)</name>
        <dbReference type="ChEBI" id="CHEBI:18420"/>
        <label>1</label>
    </ligand>
</feature>
<feature type="binding site" evidence="12">
    <location>
        <position position="11"/>
    </location>
    <ligand>
        <name>Mg(2+)</name>
        <dbReference type="ChEBI" id="CHEBI:18420"/>
        <label>1</label>
    </ligand>
</feature>
<evidence type="ECO:0000256" key="9">
    <source>
        <dbReference type="ARBA" id="ARBA00023235"/>
    </source>
</evidence>
<evidence type="ECO:0000256" key="13">
    <source>
        <dbReference type="RuleBase" id="RU361118"/>
    </source>
</evidence>
<feature type="binding site" evidence="12">
    <location>
        <position position="221"/>
    </location>
    <ligand>
        <name>Mg(2+)</name>
        <dbReference type="ChEBI" id="CHEBI:18420"/>
        <label>1</label>
    </ligand>
</feature>
<evidence type="ECO:0000313" key="14">
    <source>
        <dbReference type="EMBL" id="OMJ93456.1"/>
    </source>
</evidence>
<dbReference type="GO" id="GO:0004615">
    <property type="term" value="F:phosphomannomutase activity"/>
    <property type="evidence" value="ECO:0007669"/>
    <property type="project" value="UniProtKB-EC"/>
</dbReference>
<comment type="caution">
    <text evidence="14">The sequence shown here is derived from an EMBL/GenBank/DDBJ whole genome shotgun (WGS) entry which is preliminary data.</text>
</comment>
<dbReference type="SFLD" id="SFLDG01140">
    <property type="entry name" value="C2.B:_Phosphomannomutase_and_P"/>
    <property type="match status" value="1"/>
</dbReference>
<organism evidence="14 15">
    <name type="scientific">Stentor coeruleus</name>
    <dbReference type="NCBI Taxonomy" id="5963"/>
    <lineage>
        <taxon>Eukaryota</taxon>
        <taxon>Sar</taxon>
        <taxon>Alveolata</taxon>
        <taxon>Ciliophora</taxon>
        <taxon>Postciliodesmatophora</taxon>
        <taxon>Heterotrichea</taxon>
        <taxon>Heterotrichida</taxon>
        <taxon>Stentoridae</taxon>
        <taxon>Stentor</taxon>
    </lineage>
</organism>
<dbReference type="Gene3D" id="3.40.50.1000">
    <property type="entry name" value="HAD superfamily/HAD-like"/>
    <property type="match status" value="1"/>
</dbReference>
<accession>A0A1R2CWT6</accession>
<evidence type="ECO:0000256" key="2">
    <source>
        <dbReference type="ARBA" id="ARBA00004699"/>
    </source>
</evidence>
<dbReference type="CDD" id="cd02585">
    <property type="entry name" value="HAD_PMM"/>
    <property type="match status" value="1"/>
</dbReference>
<dbReference type="InterPro" id="IPR036412">
    <property type="entry name" value="HAD-like_sf"/>
</dbReference>
<dbReference type="InterPro" id="IPR043169">
    <property type="entry name" value="PMM_cap"/>
</dbReference>
<evidence type="ECO:0000256" key="8">
    <source>
        <dbReference type="ARBA" id="ARBA00022842"/>
    </source>
</evidence>
<feature type="binding site" evidence="11">
    <location>
        <position position="138"/>
    </location>
    <ligand>
        <name>alpha-D-mannose 1-phosphate</name>
        <dbReference type="ChEBI" id="CHEBI:58409"/>
    </ligand>
</feature>
<feature type="binding site" evidence="11">
    <location>
        <position position="178"/>
    </location>
    <ligand>
        <name>alpha-D-mannose 1-phosphate</name>
        <dbReference type="ChEBI" id="CHEBI:58409"/>
    </ligand>
</feature>
<evidence type="ECO:0000256" key="1">
    <source>
        <dbReference type="ARBA" id="ARBA00004496"/>
    </source>
</evidence>
<protein>
    <recommendedName>
        <fullName evidence="5 13">Phosphomannomutase</fullName>
        <ecNumber evidence="5 13">5.4.2.8</ecNumber>
    </recommendedName>
</protein>
<evidence type="ECO:0000256" key="11">
    <source>
        <dbReference type="PIRSR" id="PIRSR605002-2"/>
    </source>
</evidence>
<feature type="binding site" evidence="12">
    <location>
        <position position="9"/>
    </location>
    <ligand>
        <name>Mg(2+)</name>
        <dbReference type="ChEBI" id="CHEBI:18420"/>
        <label>1</label>
    </ligand>
</feature>
<dbReference type="Proteomes" id="UP000187209">
    <property type="component" value="Unassembled WGS sequence"/>
</dbReference>
<dbReference type="InterPro" id="IPR006379">
    <property type="entry name" value="HAD-SF_hydro_IIB"/>
</dbReference>
<comment type="catalytic activity">
    <reaction evidence="13">
        <text>alpha-D-mannose 1-phosphate = D-mannose 6-phosphate</text>
        <dbReference type="Rhea" id="RHEA:11140"/>
        <dbReference type="ChEBI" id="CHEBI:58409"/>
        <dbReference type="ChEBI" id="CHEBI:58735"/>
        <dbReference type="EC" id="5.4.2.8"/>
    </reaction>
</comment>
<dbReference type="NCBIfam" id="TIGR01484">
    <property type="entry name" value="HAD-SF-IIB"/>
    <property type="match status" value="1"/>
</dbReference>
<gene>
    <name evidence="14" type="ORF">SteCoe_3575</name>
</gene>
<feature type="binding site" evidence="11">
    <location>
        <position position="18"/>
    </location>
    <ligand>
        <name>alpha-D-mannose 1-phosphate</name>
        <dbReference type="ChEBI" id="CHEBI:58409"/>
    </ligand>
</feature>
<dbReference type="GO" id="GO:0006013">
    <property type="term" value="P:mannose metabolic process"/>
    <property type="evidence" value="ECO:0007669"/>
    <property type="project" value="TreeGrafter"/>
</dbReference>
<dbReference type="GO" id="GO:0009298">
    <property type="term" value="P:GDP-mannose biosynthetic process"/>
    <property type="evidence" value="ECO:0007669"/>
    <property type="project" value="UniProtKB-UniPathway"/>
</dbReference>
<feature type="binding site" evidence="11">
    <location>
        <position position="131"/>
    </location>
    <ligand>
        <name>alpha-D-mannose 1-phosphate</name>
        <dbReference type="ChEBI" id="CHEBI:58409"/>
    </ligand>
</feature>
<evidence type="ECO:0000256" key="3">
    <source>
        <dbReference type="ARBA" id="ARBA00009736"/>
    </source>
</evidence>
<dbReference type="SFLD" id="SFLDF00445">
    <property type="entry name" value="alpha-phosphomannomutase"/>
    <property type="match status" value="1"/>
</dbReference>
<feature type="binding site" evidence="12">
    <location>
        <position position="204"/>
    </location>
    <ligand>
        <name>Mg(2+)</name>
        <dbReference type="ChEBI" id="CHEBI:18420"/>
        <label>1</label>
    </ligand>
</feature>
<dbReference type="EC" id="5.4.2.8" evidence="5 13"/>
<evidence type="ECO:0000256" key="10">
    <source>
        <dbReference type="PIRSR" id="PIRSR605002-1"/>
    </source>
</evidence>